<dbReference type="GO" id="GO:0005737">
    <property type="term" value="C:cytoplasm"/>
    <property type="evidence" value="ECO:0007669"/>
    <property type="project" value="TreeGrafter"/>
</dbReference>
<dbReference type="Gene3D" id="3.30.470.20">
    <property type="entry name" value="ATP-grasp fold, B domain"/>
    <property type="match status" value="1"/>
</dbReference>
<sequence length="820" mass="91701">MARTKLQKILIIGSGPNEIGVDTELETATLQTIQVLHEAGKEVTFVSNNANSVAGDYLDPNHFVISDLDANSLINLLRNNDFDGLIPTLGGTPTFQLLHQLDEAGIFEQLNIRILGVSLKTIANTQNPEALNRILQNIHEPYIPTNILNETNEVLKFVRRIGYPVIVKPVAAISNNNRVRCENEHQLKQILASAFRISTTHQVAVEKSIVGFKEIEMTVIRDNENTRMLICAAEDFNPVGVHAGDSIVFTPTQTLTDQEFQAIRSSALRIAQEFKIRGICHVQFALNQSTGNYYVIRVNPYFDRTTAFAARATGYPVALVCTQISLGKNLRNITIPGLRQHDSLALIEPTLDHIAVRFPTFSFASFANANQELNTRMKSTGAVIAFGRSTEEAILKAIRSVDSTTTSEQAALDESRLNEGQLINVLVHPTAGEVFYLLEAIRRGYQVEELAELTKIDAFYFYKLIHIVQIEKKLRKNLFDASVLRKAKFYGYGDSQIAQLWKSSDEKVRKFREKNQIRPTFKGIEPTAGEFPYNNRSYYTTYETENESQISEKPKVFILGTANNQVGTNAAAEYVTVHMIQTCRDLGFETILINNNPNAISILPRLADKLYIEPLTVENCLNIINSEQPDYVVAQGKWQIVNDLSAAGVKITQLPLSRTSRAENVESNYLVVAEKNGDKQRNLGCFYTATDASLHFPSMASKQIATKLQHITQSEIRKQDEGIYSVMFKQEGSHLIVTGTIPLAVQDIPFMTYALNYDLVADMVKLSLNYSDCESKLKLTSAGTQLKLEHVFPYEQLQIPQPQNAPFSLAIGAKITRTQQ</sequence>
<dbReference type="FunFam" id="3.40.50.20:FF:000001">
    <property type="entry name" value="Carbamoyl-phosphate synthase large chain"/>
    <property type="match status" value="2"/>
</dbReference>
<evidence type="ECO:0000256" key="3">
    <source>
        <dbReference type="ARBA" id="ARBA00004730"/>
    </source>
</evidence>
<dbReference type="OrthoDB" id="9804197at2"/>
<dbReference type="SUPFAM" id="SSF52440">
    <property type="entry name" value="PreATP-grasp domain"/>
    <property type="match status" value="2"/>
</dbReference>
<dbReference type="EMBL" id="JQBY01000006">
    <property type="protein sequence ID" value="KRN82924.1"/>
    <property type="molecule type" value="Genomic_DNA"/>
</dbReference>
<dbReference type="Proteomes" id="UP000182818">
    <property type="component" value="Unassembled WGS sequence"/>
</dbReference>
<evidence type="ECO:0000256" key="8">
    <source>
        <dbReference type="ARBA" id="ARBA00022723"/>
    </source>
</evidence>
<dbReference type="PRINTS" id="PR00098">
    <property type="entry name" value="CPSASE"/>
</dbReference>
<dbReference type="InterPro" id="IPR016185">
    <property type="entry name" value="PreATP-grasp_dom_sf"/>
</dbReference>
<evidence type="ECO:0000256" key="16">
    <source>
        <dbReference type="PROSITE-ProRule" id="PRU00409"/>
    </source>
</evidence>
<comment type="cofactor">
    <cofactor evidence="1">
        <name>Mn(2+)</name>
        <dbReference type="ChEBI" id="CHEBI:29035"/>
    </cofactor>
</comment>
<reference evidence="19 21" key="2">
    <citation type="submission" date="2016-10" db="EMBL/GenBank/DDBJ databases">
        <authorList>
            <person name="Varghese N."/>
            <person name="Submissions S."/>
        </authorList>
    </citation>
    <scope>NUCLEOTIDE SEQUENCE [LARGE SCALE GENOMIC DNA]</scope>
    <source>
        <strain evidence="19 21">CGMCC 1.3889</strain>
    </source>
</reference>
<comment type="similarity">
    <text evidence="4">Belongs to the CarB family.</text>
</comment>
<dbReference type="InterPro" id="IPR005483">
    <property type="entry name" value="CPSase_dom"/>
</dbReference>
<dbReference type="GO" id="GO:0006526">
    <property type="term" value="P:L-arginine biosynthetic process"/>
    <property type="evidence" value="ECO:0007669"/>
    <property type="project" value="UniProtKB-KW"/>
</dbReference>
<keyword evidence="5" id="KW-0055">Arginine biosynthesis</keyword>
<dbReference type="SMART" id="SM01096">
    <property type="entry name" value="CPSase_L_D3"/>
    <property type="match status" value="1"/>
</dbReference>
<evidence type="ECO:0000313" key="18">
    <source>
        <dbReference type="EMBL" id="KRN82924.1"/>
    </source>
</evidence>
<dbReference type="Gene3D" id="3.30.1490.20">
    <property type="entry name" value="ATP-grasp fold, A domain"/>
    <property type="match status" value="1"/>
</dbReference>
<proteinExistence type="inferred from homology"/>
<evidence type="ECO:0000259" key="17">
    <source>
        <dbReference type="PROSITE" id="PS50975"/>
    </source>
</evidence>
<dbReference type="STRING" id="319653.SAMN04487973_102118"/>
<evidence type="ECO:0000256" key="6">
    <source>
        <dbReference type="ARBA" id="ARBA00022598"/>
    </source>
</evidence>
<dbReference type="InterPro" id="IPR036897">
    <property type="entry name" value="CarbamoylP_synth_lsu_oligo_sf"/>
</dbReference>
<dbReference type="Proteomes" id="UP000051749">
    <property type="component" value="Unassembled WGS sequence"/>
</dbReference>
<keyword evidence="11 16" id="KW-0067">ATP-binding</keyword>
<dbReference type="PROSITE" id="PS50975">
    <property type="entry name" value="ATP_GRASP"/>
    <property type="match status" value="1"/>
</dbReference>
<reference evidence="18 20" key="1">
    <citation type="journal article" date="2015" name="Genome Announc.">
        <title>Expanding the biotechnology potential of lactobacilli through comparative genomics of 213 strains and associated genera.</title>
        <authorList>
            <person name="Sun Z."/>
            <person name="Harris H.M."/>
            <person name="McCann A."/>
            <person name="Guo C."/>
            <person name="Argimon S."/>
            <person name="Zhang W."/>
            <person name="Yang X."/>
            <person name="Jeffery I.B."/>
            <person name="Cooney J.C."/>
            <person name="Kagawa T.F."/>
            <person name="Liu W."/>
            <person name="Song Y."/>
            <person name="Salvetti E."/>
            <person name="Wrobel A."/>
            <person name="Rasinkangas P."/>
            <person name="Parkhill J."/>
            <person name="Rea M.C."/>
            <person name="O'Sullivan O."/>
            <person name="Ritari J."/>
            <person name="Douillard F.P."/>
            <person name="Paul Ross R."/>
            <person name="Yang R."/>
            <person name="Briner A.E."/>
            <person name="Felis G.E."/>
            <person name="de Vos W.M."/>
            <person name="Barrangou R."/>
            <person name="Klaenhammer T.R."/>
            <person name="Caufield P.W."/>
            <person name="Cui Y."/>
            <person name="Zhang H."/>
            <person name="O'Toole P.W."/>
        </authorList>
    </citation>
    <scope>NUCLEOTIDE SEQUENCE [LARGE SCALE GENOMIC DNA]</scope>
    <source>
        <strain evidence="18 20">DSM 22301</strain>
    </source>
</reference>
<dbReference type="InterPro" id="IPR013815">
    <property type="entry name" value="ATP_grasp_subdomain_1"/>
</dbReference>
<keyword evidence="10 16" id="KW-0547">Nucleotide-binding</keyword>
<dbReference type="GO" id="GO:0004088">
    <property type="term" value="F:carbamoyl-phosphate synthase (glutamine-hydrolyzing) activity"/>
    <property type="evidence" value="ECO:0007669"/>
    <property type="project" value="TreeGrafter"/>
</dbReference>
<dbReference type="GO" id="GO:0004087">
    <property type="term" value="F:carbamoyl-phosphate synthase (ammonia) activity"/>
    <property type="evidence" value="ECO:0007669"/>
    <property type="project" value="UniProtKB-EC"/>
</dbReference>
<dbReference type="RefSeq" id="WP_057805648.1">
    <property type="nucleotide sequence ID" value="NZ_BJYP01000011.1"/>
</dbReference>
<evidence type="ECO:0000256" key="9">
    <source>
        <dbReference type="ARBA" id="ARBA00022737"/>
    </source>
</evidence>
<dbReference type="GO" id="GO:0006221">
    <property type="term" value="P:pyrimidine nucleotide biosynthetic process"/>
    <property type="evidence" value="ECO:0007669"/>
    <property type="project" value="UniProtKB-KW"/>
</dbReference>
<feature type="domain" description="ATP-grasp" evidence="17">
    <location>
        <begin position="132"/>
        <end position="326"/>
    </location>
</feature>
<dbReference type="Pfam" id="PF02786">
    <property type="entry name" value="CPSase_L_D2"/>
    <property type="match status" value="1"/>
</dbReference>
<evidence type="ECO:0000313" key="20">
    <source>
        <dbReference type="Proteomes" id="UP000051749"/>
    </source>
</evidence>
<dbReference type="AlphaFoldDB" id="A0A0R2K6W8"/>
<keyword evidence="7" id="KW-0028">Amino-acid biosynthesis</keyword>
<organism evidence="18 20">
    <name type="scientific">Pediococcus ethanolidurans</name>
    <dbReference type="NCBI Taxonomy" id="319653"/>
    <lineage>
        <taxon>Bacteria</taxon>
        <taxon>Bacillati</taxon>
        <taxon>Bacillota</taxon>
        <taxon>Bacilli</taxon>
        <taxon>Lactobacillales</taxon>
        <taxon>Lactobacillaceae</taxon>
        <taxon>Pediococcus</taxon>
    </lineage>
</organism>
<protein>
    <submittedName>
        <fullName evidence="18">Carbamoyl-phosphate synthase large subunit</fullName>
    </submittedName>
</protein>
<evidence type="ECO:0000313" key="21">
    <source>
        <dbReference type="Proteomes" id="UP000182818"/>
    </source>
</evidence>
<dbReference type="PANTHER" id="PTHR11405">
    <property type="entry name" value="CARBAMOYLTRANSFERASE FAMILY MEMBER"/>
    <property type="match status" value="1"/>
</dbReference>
<keyword evidence="6" id="KW-0436">Ligase</keyword>
<keyword evidence="9" id="KW-0677">Repeat</keyword>
<gene>
    <name evidence="18" type="ORF">IV87_GL001878</name>
    <name evidence="19" type="ORF">SAMN04487973_102118</name>
</gene>
<dbReference type="SUPFAM" id="SSF48108">
    <property type="entry name" value="Carbamoyl phosphate synthetase, large subunit connection domain"/>
    <property type="match status" value="1"/>
</dbReference>
<dbReference type="InterPro" id="IPR005480">
    <property type="entry name" value="CPSase_lsu_oligo"/>
</dbReference>
<dbReference type="GeneID" id="76043234"/>
<evidence type="ECO:0000256" key="2">
    <source>
        <dbReference type="ARBA" id="ARBA00001946"/>
    </source>
</evidence>
<accession>A0A0R2K6W8</accession>
<keyword evidence="13" id="KW-0665">Pyrimidine biosynthesis</keyword>
<dbReference type="Gene3D" id="3.40.50.20">
    <property type="match status" value="2"/>
</dbReference>
<keyword evidence="12" id="KW-0460">Magnesium</keyword>
<comment type="cofactor">
    <cofactor evidence="2">
        <name>Mg(2+)</name>
        <dbReference type="ChEBI" id="CHEBI:18420"/>
    </cofactor>
</comment>
<evidence type="ECO:0000256" key="14">
    <source>
        <dbReference type="ARBA" id="ARBA00023211"/>
    </source>
</evidence>
<dbReference type="SUPFAM" id="SSF56059">
    <property type="entry name" value="Glutathione synthetase ATP-binding domain-like"/>
    <property type="match status" value="1"/>
</dbReference>
<evidence type="ECO:0000256" key="5">
    <source>
        <dbReference type="ARBA" id="ARBA00022571"/>
    </source>
</evidence>
<keyword evidence="14" id="KW-0464">Manganese</keyword>
<evidence type="ECO:0000256" key="11">
    <source>
        <dbReference type="ARBA" id="ARBA00022840"/>
    </source>
</evidence>
<dbReference type="GO" id="GO:0005524">
    <property type="term" value="F:ATP binding"/>
    <property type="evidence" value="ECO:0007669"/>
    <property type="project" value="UniProtKB-UniRule"/>
</dbReference>
<dbReference type="InterPro" id="IPR058047">
    <property type="entry name" value="CPSase_preATP-grasp"/>
</dbReference>
<comment type="caution">
    <text evidence="18">The sequence shown here is derived from an EMBL/GenBank/DDBJ whole genome shotgun (WGS) entry which is preliminary data.</text>
</comment>
<dbReference type="InterPro" id="IPR005479">
    <property type="entry name" value="CPAse_ATP-bd"/>
</dbReference>
<dbReference type="PATRIC" id="fig|319653.3.peg.1911"/>
<comment type="catalytic activity">
    <reaction evidence="15">
        <text>hydrogencarbonate + NH4(+) + 2 ATP = carbamoyl phosphate + 2 ADP + phosphate + 2 H(+)</text>
        <dbReference type="Rhea" id="RHEA:18029"/>
        <dbReference type="ChEBI" id="CHEBI:15378"/>
        <dbReference type="ChEBI" id="CHEBI:17544"/>
        <dbReference type="ChEBI" id="CHEBI:28938"/>
        <dbReference type="ChEBI" id="CHEBI:30616"/>
        <dbReference type="ChEBI" id="CHEBI:43474"/>
        <dbReference type="ChEBI" id="CHEBI:58228"/>
        <dbReference type="ChEBI" id="CHEBI:456216"/>
        <dbReference type="EC" id="6.3.4.16"/>
    </reaction>
</comment>
<dbReference type="GO" id="GO:0046872">
    <property type="term" value="F:metal ion binding"/>
    <property type="evidence" value="ECO:0007669"/>
    <property type="project" value="UniProtKB-KW"/>
</dbReference>
<evidence type="ECO:0000256" key="15">
    <source>
        <dbReference type="ARBA" id="ARBA00047359"/>
    </source>
</evidence>
<evidence type="ECO:0000256" key="12">
    <source>
        <dbReference type="ARBA" id="ARBA00022842"/>
    </source>
</evidence>
<evidence type="ECO:0000313" key="19">
    <source>
        <dbReference type="EMBL" id="SER16660.1"/>
    </source>
</evidence>
<evidence type="ECO:0000256" key="1">
    <source>
        <dbReference type="ARBA" id="ARBA00001936"/>
    </source>
</evidence>
<dbReference type="InterPro" id="IPR011761">
    <property type="entry name" value="ATP-grasp"/>
</dbReference>
<dbReference type="EMBL" id="FOGK01000002">
    <property type="protein sequence ID" value="SER16660.1"/>
    <property type="molecule type" value="Genomic_DNA"/>
</dbReference>
<dbReference type="Pfam" id="PF02787">
    <property type="entry name" value="CPSase_L_D3"/>
    <property type="match status" value="1"/>
</dbReference>
<comment type="pathway">
    <text evidence="3">Amino-acid biosynthesis; L-arginine biosynthesis.</text>
</comment>
<keyword evidence="8" id="KW-0479">Metal-binding</keyword>
<evidence type="ECO:0000256" key="7">
    <source>
        <dbReference type="ARBA" id="ARBA00022605"/>
    </source>
</evidence>
<dbReference type="Gene3D" id="1.10.1030.10">
    <property type="entry name" value="Carbamoyl-phosphate synthetase, large subunit oligomerisation domain"/>
    <property type="match status" value="1"/>
</dbReference>
<evidence type="ECO:0000256" key="10">
    <source>
        <dbReference type="ARBA" id="ARBA00022741"/>
    </source>
</evidence>
<dbReference type="GO" id="GO:0006541">
    <property type="term" value="P:glutamine metabolic process"/>
    <property type="evidence" value="ECO:0007669"/>
    <property type="project" value="TreeGrafter"/>
</dbReference>
<dbReference type="FunFam" id="1.10.1030.10:FF:000002">
    <property type="entry name" value="Carbamoyl-phosphate synthase large chain"/>
    <property type="match status" value="1"/>
</dbReference>
<keyword evidence="21" id="KW-1185">Reference proteome</keyword>
<evidence type="ECO:0000256" key="4">
    <source>
        <dbReference type="ARBA" id="ARBA00009799"/>
    </source>
</evidence>
<evidence type="ECO:0000256" key="13">
    <source>
        <dbReference type="ARBA" id="ARBA00022975"/>
    </source>
</evidence>
<dbReference type="Pfam" id="PF25596">
    <property type="entry name" value="CPSase_L_D1"/>
    <property type="match status" value="2"/>
</dbReference>
<name>A0A0R2K6W8_9LACO</name>
<dbReference type="PANTHER" id="PTHR11405:SF53">
    <property type="entry name" value="CARBAMOYL-PHOSPHATE SYNTHASE [AMMONIA], MITOCHONDRIAL"/>
    <property type="match status" value="1"/>
</dbReference>